<dbReference type="Proteomes" id="UP000060132">
    <property type="component" value="Chromosome"/>
</dbReference>
<organism evidence="2 3">
    <name type="scientific">Haemophilus ducreyi</name>
    <dbReference type="NCBI Taxonomy" id="730"/>
    <lineage>
        <taxon>Bacteria</taxon>
        <taxon>Pseudomonadati</taxon>
        <taxon>Pseudomonadota</taxon>
        <taxon>Gammaproteobacteria</taxon>
        <taxon>Pasteurellales</taxon>
        <taxon>Pasteurellaceae</taxon>
        <taxon>Haemophilus</taxon>
    </lineage>
</organism>
<reference evidence="2 3" key="1">
    <citation type="journal article" date="2015" name="PLoS Negl. Trop. Dis.">
        <title>Haemophilus ducreyi Cutaneous Ulcer Strains Are Nearly Identical to Class I Genital Ulcer Strains.</title>
        <authorList>
            <person name="Gangaiah D."/>
            <person name="Webb K.M."/>
            <person name="Humphreys T.L."/>
            <person name="Fortney K.R."/>
            <person name="Toh E."/>
            <person name="Tai A."/>
            <person name="Katz S.S."/>
            <person name="Pillay A."/>
            <person name="Chen C.Y."/>
            <person name="Roberts S.A."/>
            <person name="Munson R.S.Jr."/>
            <person name="Spinola S.M."/>
        </authorList>
    </citation>
    <scope>NUCLEOTIDE SEQUENCE [LARGE SCALE GENOMIC DNA]</scope>
    <source>
        <strain evidence="3">CLU2</strain>
    </source>
</reference>
<dbReference type="RefSeq" id="WP_010944517.1">
    <property type="nucleotide sequence ID" value="NZ_CP011218.1"/>
</dbReference>
<sequence length="95" mass="10609">MTKELEPKEESKDDAKTTGDAVKIDESLDQHLGEINPVAYTIRLKAIHPQESYGRCGYRFNKLEAINIAHDALTGEQIITLANDPYLELVPVVKS</sequence>
<evidence type="ECO:0000313" key="2">
    <source>
        <dbReference type="EMBL" id="AKO32002.1"/>
    </source>
</evidence>
<gene>
    <name evidence="2" type="ORF">RZ57_02045</name>
</gene>
<evidence type="ECO:0000256" key="1">
    <source>
        <dbReference type="SAM" id="MobiDB-lite"/>
    </source>
</evidence>
<dbReference type="SUPFAM" id="SSF160059">
    <property type="entry name" value="PriA/YqbF domain"/>
    <property type="match status" value="1"/>
</dbReference>
<dbReference type="EMBL" id="CP011219">
    <property type="protein sequence ID" value="AKO32002.1"/>
    <property type="molecule type" value="Genomic_DNA"/>
</dbReference>
<feature type="region of interest" description="Disordered" evidence="1">
    <location>
        <begin position="1"/>
        <end position="21"/>
    </location>
</feature>
<evidence type="ECO:0000313" key="3">
    <source>
        <dbReference type="Proteomes" id="UP000060132"/>
    </source>
</evidence>
<protein>
    <submittedName>
        <fullName evidence="2">Uncharacterized protein</fullName>
    </submittedName>
</protein>
<name>A0AAC8UBL3_HAEDC</name>
<proteinExistence type="predicted"/>
<accession>A0AAC8UBL3</accession>
<dbReference type="AlphaFoldDB" id="A0AAC8UBL3"/>